<sequence>MATVSPSCLCGHEQSEHLNNTGECVEPTHRCQCGQYLELCPSCNHAKYAHNGAVDGHCTRITLATNRPCGCKHYTEEA</sequence>
<dbReference type="EMBL" id="LQOP01000034">
    <property type="protein sequence ID" value="ORV20953.1"/>
    <property type="molecule type" value="Genomic_DNA"/>
</dbReference>
<gene>
    <name evidence="2" type="ORF">AWB98_01245</name>
    <name evidence="1" type="ORF">BN970_01354</name>
</gene>
<keyword evidence="4" id="KW-1185">Reference proteome</keyword>
<reference evidence="1 3" key="1">
    <citation type="submission" date="2015-03" db="EMBL/GenBank/DDBJ databases">
        <authorList>
            <person name="Murphy D."/>
        </authorList>
    </citation>
    <scope>NUCLEOTIDE SEQUENCE [LARGE SCALE GENOMIC DNA]</scope>
    <source>
        <strain evidence="1 3">D16</strain>
    </source>
</reference>
<evidence type="ECO:0000313" key="4">
    <source>
        <dbReference type="Proteomes" id="UP000193811"/>
    </source>
</evidence>
<proteinExistence type="predicted"/>
<reference evidence="2 4" key="2">
    <citation type="submission" date="2016-01" db="EMBL/GenBank/DDBJ databases">
        <title>The new phylogeny of the genus Mycobacterium.</title>
        <authorList>
            <person name="Tarcisio F."/>
            <person name="Conor M."/>
            <person name="Antonella G."/>
            <person name="Elisabetta G."/>
            <person name="Giulia F.S."/>
            <person name="Sara T."/>
            <person name="Anna F."/>
            <person name="Clotilde B."/>
            <person name="Roberto B."/>
            <person name="Veronica D.S."/>
            <person name="Fabio R."/>
            <person name="Monica P."/>
            <person name="Olivier J."/>
            <person name="Enrico T."/>
            <person name="Nicola S."/>
        </authorList>
    </citation>
    <scope>NUCLEOTIDE SEQUENCE [LARGE SCALE GENOMIC DNA]</scope>
    <source>
        <strain evidence="2 4">CCUG 50187</strain>
    </source>
</reference>
<evidence type="ECO:0000313" key="1">
    <source>
        <dbReference type="EMBL" id="CQD07211.1"/>
    </source>
</evidence>
<dbReference type="Proteomes" id="UP000193811">
    <property type="component" value="Unassembled WGS sequence"/>
</dbReference>
<evidence type="ECO:0000313" key="3">
    <source>
        <dbReference type="Proteomes" id="UP000182227"/>
    </source>
</evidence>
<dbReference type="EMBL" id="CTEF01000001">
    <property type="protein sequence ID" value="CQD07211.1"/>
    <property type="molecule type" value="Genomic_DNA"/>
</dbReference>
<dbReference type="Proteomes" id="UP000182227">
    <property type="component" value="Unassembled WGS sequence"/>
</dbReference>
<name>A0A0U1D2Z6_9MYCO</name>
<protein>
    <recommendedName>
        <fullName evidence="5">Metallothionein</fullName>
    </recommendedName>
</protein>
<evidence type="ECO:0008006" key="5">
    <source>
        <dbReference type="Google" id="ProtNLM"/>
    </source>
</evidence>
<dbReference type="AlphaFoldDB" id="A0A0U1D2Z6"/>
<organism evidence="1 3">
    <name type="scientific">Mycolicibacterium conceptionense</name>
    <dbReference type="NCBI Taxonomy" id="451644"/>
    <lineage>
        <taxon>Bacteria</taxon>
        <taxon>Bacillati</taxon>
        <taxon>Actinomycetota</taxon>
        <taxon>Actinomycetes</taxon>
        <taxon>Mycobacteriales</taxon>
        <taxon>Mycobacteriaceae</taxon>
        <taxon>Mycolicibacterium</taxon>
    </lineage>
</organism>
<accession>A0A0U1D2Z6</accession>
<evidence type="ECO:0000313" key="2">
    <source>
        <dbReference type="EMBL" id="ORV20953.1"/>
    </source>
</evidence>